<sequence length="464" mass="50363">MDLAALVRAGRQAELFADLDPKSLAGDHAASNNLALVHRWLGNQMLEVAYALRAFQQDPSSLGGINTLFRALGAAAQFRVLTNIYAGLPNKRLLNRHQKLLVAIAYRECNRLAQSQEVLEAIPDFPQEDAVELDVAMRFAQAASDHAAALALIDRVEAVGGHASRQRLSERFTSGDMAGALQVYEDGWRSDPALAEDAKTALFCAVALDRRDIVERLAPSMVGGAREVARLYLEGAREVAVQGAARTYRFPFEPTNLSIALRHAVGQFYEIQTLQRLAHLLSPGDEVVDVGANIGNHTIYFAGELGCRVTPFECNPRLAPLLRKVVEDSALTGQVDLRHVGKAVSDGPGEVFFNHIRNDYSNVSKQADGAMVGVPAMALDSLDLPSCRLLKVDVDGGEIGVLRGAEAFLARHRPLLVIEVMNFNIAEALSLIDKAGYAMIRENAQAKTHSDFVFSPVEQGPPAL</sequence>
<dbReference type="GO" id="GO:0008168">
    <property type="term" value="F:methyltransferase activity"/>
    <property type="evidence" value="ECO:0007669"/>
    <property type="project" value="UniProtKB-KW"/>
</dbReference>
<gene>
    <name evidence="2" type="ORF">OCL97_19785</name>
</gene>
<name>A0ABW6CSZ0_9CAUL</name>
<evidence type="ECO:0000313" key="3">
    <source>
        <dbReference type="Proteomes" id="UP001598130"/>
    </source>
</evidence>
<dbReference type="NCBIfam" id="TIGR01444">
    <property type="entry name" value="fkbM_fam"/>
    <property type="match status" value="1"/>
</dbReference>
<dbReference type="RefSeq" id="WP_377371472.1">
    <property type="nucleotide sequence ID" value="NZ_JAOTJD010000049.1"/>
</dbReference>
<evidence type="ECO:0000259" key="1">
    <source>
        <dbReference type="Pfam" id="PF05050"/>
    </source>
</evidence>
<protein>
    <submittedName>
        <fullName evidence="2">FkbM family methyltransferase</fullName>
    </submittedName>
</protein>
<keyword evidence="3" id="KW-1185">Reference proteome</keyword>
<proteinExistence type="predicted"/>
<evidence type="ECO:0000313" key="2">
    <source>
        <dbReference type="EMBL" id="MFD3266192.1"/>
    </source>
</evidence>
<dbReference type="SUPFAM" id="SSF53335">
    <property type="entry name" value="S-adenosyl-L-methionine-dependent methyltransferases"/>
    <property type="match status" value="1"/>
</dbReference>
<reference evidence="2 3" key="1">
    <citation type="submission" date="2022-09" db="EMBL/GenBank/DDBJ databases">
        <title>New species of Phenylobacterium.</title>
        <authorList>
            <person name="Mieszkin S."/>
        </authorList>
    </citation>
    <scope>NUCLEOTIDE SEQUENCE [LARGE SCALE GENOMIC DNA]</scope>
    <source>
        <strain evidence="2 3">HK31-G</strain>
    </source>
</reference>
<keyword evidence="2" id="KW-0808">Transferase</keyword>
<dbReference type="Gene3D" id="3.40.50.150">
    <property type="entry name" value="Vaccinia Virus protein VP39"/>
    <property type="match status" value="1"/>
</dbReference>
<dbReference type="PANTHER" id="PTHR34203">
    <property type="entry name" value="METHYLTRANSFERASE, FKBM FAMILY PROTEIN"/>
    <property type="match status" value="1"/>
</dbReference>
<comment type="caution">
    <text evidence="2">The sequence shown here is derived from an EMBL/GenBank/DDBJ whole genome shotgun (WGS) entry which is preliminary data.</text>
</comment>
<dbReference type="InterPro" id="IPR052514">
    <property type="entry name" value="SAM-dependent_MTase"/>
</dbReference>
<dbReference type="Pfam" id="PF05050">
    <property type="entry name" value="Methyltransf_21"/>
    <property type="match status" value="1"/>
</dbReference>
<dbReference type="PANTHER" id="PTHR34203:SF15">
    <property type="entry name" value="SLL1173 PROTEIN"/>
    <property type="match status" value="1"/>
</dbReference>
<keyword evidence="2" id="KW-0489">Methyltransferase</keyword>
<feature type="domain" description="Methyltransferase FkbM" evidence="1">
    <location>
        <begin position="289"/>
        <end position="437"/>
    </location>
</feature>
<dbReference type="InterPro" id="IPR006342">
    <property type="entry name" value="FkbM_mtfrase"/>
</dbReference>
<dbReference type="GO" id="GO:0032259">
    <property type="term" value="P:methylation"/>
    <property type="evidence" value="ECO:0007669"/>
    <property type="project" value="UniProtKB-KW"/>
</dbReference>
<dbReference type="EMBL" id="JAOTJD010000049">
    <property type="protein sequence ID" value="MFD3266192.1"/>
    <property type="molecule type" value="Genomic_DNA"/>
</dbReference>
<accession>A0ABW6CSZ0</accession>
<organism evidence="2 3">
    <name type="scientific">Phenylobacterium ferrooxidans</name>
    <dbReference type="NCBI Taxonomy" id="2982689"/>
    <lineage>
        <taxon>Bacteria</taxon>
        <taxon>Pseudomonadati</taxon>
        <taxon>Pseudomonadota</taxon>
        <taxon>Alphaproteobacteria</taxon>
        <taxon>Caulobacterales</taxon>
        <taxon>Caulobacteraceae</taxon>
        <taxon>Phenylobacterium</taxon>
    </lineage>
</organism>
<dbReference type="Proteomes" id="UP001598130">
    <property type="component" value="Unassembled WGS sequence"/>
</dbReference>
<dbReference type="InterPro" id="IPR029063">
    <property type="entry name" value="SAM-dependent_MTases_sf"/>
</dbReference>